<name>A0ABY2Z0F3_9BACT</name>
<dbReference type="InterPro" id="IPR001901">
    <property type="entry name" value="Translocase_SecE/Sec61-g"/>
</dbReference>
<comment type="subcellular location">
    <subcellularLocation>
        <location evidence="1">Membrane</location>
    </subcellularLocation>
</comment>
<keyword evidence="7 9" id="KW-0472">Membrane</keyword>
<accession>A0ABY2Z0F3</accession>
<dbReference type="InterPro" id="IPR038379">
    <property type="entry name" value="SecE_sf"/>
</dbReference>
<comment type="caution">
    <text evidence="10">The sequence shown here is derived from an EMBL/GenBank/DDBJ whole genome shotgun (WGS) entry which is preliminary data.</text>
</comment>
<dbReference type="NCBIfam" id="TIGR00964">
    <property type="entry name" value="secE_bact"/>
    <property type="match status" value="1"/>
</dbReference>
<evidence type="ECO:0000256" key="7">
    <source>
        <dbReference type="ARBA" id="ARBA00023136"/>
    </source>
</evidence>
<evidence type="ECO:0000256" key="3">
    <source>
        <dbReference type="ARBA" id="ARBA00022692"/>
    </source>
</evidence>
<dbReference type="Pfam" id="PF00584">
    <property type="entry name" value="SecE"/>
    <property type="match status" value="1"/>
</dbReference>
<feature type="region of interest" description="Disordered" evidence="8">
    <location>
        <begin position="1"/>
        <end position="31"/>
    </location>
</feature>
<keyword evidence="5 9" id="KW-1133">Transmembrane helix</keyword>
<evidence type="ECO:0000313" key="10">
    <source>
        <dbReference type="EMBL" id="TPR53916.1"/>
    </source>
</evidence>
<organism evidence="10 11">
    <name type="scientific">Metamycoplasma neophronis</name>
    <dbReference type="NCBI Taxonomy" id="872983"/>
    <lineage>
        <taxon>Bacteria</taxon>
        <taxon>Bacillati</taxon>
        <taxon>Mycoplasmatota</taxon>
        <taxon>Mycoplasmoidales</taxon>
        <taxon>Metamycoplasmataceae</taxon>
        <taxon>Metamycoplasma</taxon>
    </lineage>
</organism>
<evidence type="ECO:0000256" key="6">
    <source>
        <dbReference type="ARBA" id="ARBA00023010"/>
    </source>
</evidence>
<reference evidence="10" key="1">
    <citation type="submission" date="2019-06" db="EMBL/GenBank/DDBJ databases">
        <title>Mycoplasma neophronis type strain whole genome sequence.</title>
        <authorList>
            <person name="Spergser J."/>
        </authorList>
    </citation>
    <scope>NUCLEOTIDE SEQUENCE [LARGE SCALE GENOMIC DNA]</scope>
    <source>
        <strain evidence="10">DSM 24097</strain>
    </source>
</reference>
<evidence type="ECO:0000256" key="2">
    <source>
        <dbReference type="ARBA" id="ARBA00022448"/>
    </source>
</evidence>
<dbReference type="InterPro" id="IPR005807">
    <property type="entry name" value="SecE_bac"/>
</dbReference>
<evidence type="ECO:0000256" key="1">
    <source>
        <dbReference type="ARBA" id="ARBA00004370"/>
    </source>
</evidence>
<dbReference type="Proteomes" id="UP000316851">
    <property type="component" value="Unassembled WGS sequence"/>
</dbReference>
<gene>
    <name evidence="10" type="primary">secE</name>
    <name evidence="10" type="ORF">FJR74_01990</name>
</gene>
<keyword evidence="3 9" id="KW-0812">Transmembrane</keyword>
<keyword evidence="11" id="KW-1185">Reference proteome</keyword>
<sequence>MKQDAKAQKAAQKAQAKAEKANNKNKAKSSTMRNWVKEIKRIVWPKSSKAWKWFWITIAFLIVMGLFCFLITLGFTSLWNSVGIKA</sequence>
<feature type="transmembrane region" description="Helical" evidence="9">
    <location>
        <begin position="53"/>
        <end position="79"/>
    </location>
</feature>
<evidence type="ECO:0000256" key="9">
    <source>
        <dbReference type="SAM" id="Phobius"/>
    </source>
</evidence>
<dbReference type="EMBL" id="VHHP01000004">
    <property type="protein sequence ID" value="TPR53916.1"/>
    <property type="molecule type" value="Genomic_DNA"/>
</dbReference>
<evidence type="ECO:0000256" key="5">
    <source>
        <dbReference type="ARBA" id="ARBA00022989"/>
    </source>
</evidence>
<keyword evidence="6" id="KW-0811">Translocation</keyword>
<evidence type="ECO:0000256" key="8">
    <source>
        <dbReference type="SAM" id="MobiDB-lite"/>
    </source>
</evidence>
<keyword evidence="2" id="KW-0813">Transport</keyword>
<keyword evidence="4" id="KW-0653">Protein transport</keyword>
<evidence type="ECO:0000313" key="11">
    <source>
        <dbReference type="Proteomes" id="UP000316851"/>
    </source>
</evidence>
<protein>
    <submittedName>
        <fullName evidence="10">Preprotein translocase subunit SecE</fullName>
    </submittedName>
</protein>
<evidence type="ECO:0000256" key="4">
    <source>
        <dbReference type="ARBA" id="ARBA00022927"/>
    </source>
</evidence>
<proteinExistence type="predicted"/>
<dbReference type="Gene3D" id="1.20.5.1030">
    <property type="entry name" value="Preprotein translocase secy subunit"/>
    <property type="match status" value="1"/>
</dbReference>